<protein>
    <recommendedName>
        <fullName evidence="4">Lipoprotein</fullName>
    </recommendedName>
</protein>
<sequence length="40" mass="4285">MRSHCSWKYRLALLLFALSQCTLIQFALADPTTGSGGIGG</sequence>
<keyword evidence="3" id="KW-1185">Reference proteome</keyword>
<comment type="caution">
    <text evidence="2">The sequence shown here is derived from an EMBL/GenBank/DDBJ whole genome shotgun (WGS) entry which is preliminary data.</text>
</comment>
<dbReference type="RefSeq" id="WP_260177130.1">
    <property type="nucleotide sequence ID" value="NZ_BAABRV010000004.1"/>
</dbReference>
<evidence type="ECO:0000313" key="2">
    <source>
        <dbReference type="EMBL" id="GAA5533731.1"/>
    </source>
</evidence>
<accession>A0ABP9XED9</accession>
<evidence type="ECO:0000256" key="1">
    <source>
        <dbReference type="SAM" id="SignalP"/>
    </source>
</evidence>
<gene>
    <name evidence="2" type="ORF">Dalu01_02139</name>
</gene>
<keyword evidence="1" id="KW-0732">Signal</keyword>
<evidence type="ECO:0000313" key="3">
    <source>
        <dbReference type="Proteomes" id="UP001404956"/>
    </source>
</evidence>
<evidence type="ECO:0008006" key="4">
    <source>
        <dbReference type="Google" id="ProtNLM"/>
    </source>
</evidence>
<dbReference type="Proteomes" id="UP001404956">
    <property type="component" value="Unassembled WGS sequence"/>
</dbReference>
<dbReference type="EMBL" id="BAABRV010000004">
    <property type="protein sequence ID" value="GAA5533731.1"/>
    <property type="molecule type" value="Genomic_DNA"/>
</dbReference>
<proteinExistence type="predicted"/>
<feature type="signal peptide" evidence="1">
    <location>
        <begin position="1"/>
        <end position="29"/>
    </location>
</feature>
<name>A0ABP9XED9_9DEIO</name>
<organism evidence="2 3">
    <name type="scientific">Deinococcus aluminii</name>
    <dbReference type="NCBI Taxonomy" id="1656885"/>
    <lineage>
        <taxon>Bacteria</taxon>
        <taxon>Thermotogati</taxon>
        <taxon>Deinococcota</taxon>
        <taxon>Deinococci</taxon>
        <taxon>Deinococcales</taxon>
        <taxon>Deinococcaceae</taxon>
        <taxon>Deinococcus</taxon>
    </lineage>
</organism>
<reference evidence="2 3" key="1">
    <citation type="submission" date="2024-02" db="EMBL/GenBank/DDBJ databases">
        <title>Deinococcus aluminii NBRC 112889.</title>
        <authorList>
            <person name="Ichikawa N."/>
            <person name="Katano-Makiyama Y."/>
            <person name="Hidaka K."/>
        </authorList>
    </citation>
    <scope>NUCLEOTIDE SEQUENCE [LARGE SCALE GENOMIC DNA]</scope>
    <source>
        <strain evidence="2 3">NBRC 112889</strain>
    </source>
</reference>
<feature type="chain" id="PRO_5046261500" description="Lipoprotein" evidence="1">
    <location>
        <begin position="30"/>
        <end position="40"/>
    </location>
</feature>